<dbReference type="Gramene" id="A01p45700.2_BraZ1">
    <property type="protein sequence ID" value="A01p45700.2_BraZ1.CDS.1"/>
    <property type="gene ID" value="A01g45700.2_BraZ1"/>
</dbReference>
<evidence type="ECO:0000313" key="2">
    <source>
        <dbReference type="Proteomes" id="UP000694005"/>
    </source>
</evidence>
<dbReference type="Proteomes" id="UP000694005">
    <property type="component" value="Chromosome A01"/>
</dbReference>
<sequence length="40" mass="4921">MCEWFHHELKNSIWQFFLTLPFLQTNNQAFCPNSNLILFF</sequence>
<dbReference type="EMBL" id="LS974617">
    <property type="protein sequence ID" value="CAG7890494.1"/>
    <property type="molecule type" value="Genomic_DNA"/>
</dbReference>
<protein>
    <submittedName>
        <fullName evidence="1">Uncharacterized protein</fullName>
    </submittedName>
</protein>
<gene>
    <name evidence="1" type="ORF">BRAPAZ1V2_A01P45700.2</name>
</gene>
<proteinExistence type="predicted"/>
<accession>A0A8D9H2N6</accession>
<reference evidence="1 2" key="1">
    <citation type="submission" date="2021-07" db="EMBL/GenBank/DDBJ databases">
        <authorList>
            <consortium name="Genoscope - CEA"/>
            <person name="William W."/>
        </authorList>
    </citation>
    <scope>NUCLEOTIDE SEQUENCE [LARGE SCALE GENOMIC DNA]</scope>
</reference>
<organism evidence="1 2">
    <name type="scientific">Brassica campestris</name>
    <name type="common">Field mustard</name>
    <dbReference type="NCBI Taxonomy" id="3711"/>
    <lineage>
        <taxon>Eukaryota</taxon>
        <taxon>Viridiplantae</taxon>
        <taxon>Streptophyta</taxon>
        <taxon>Embryophyta</taxon>
        <taxon>Tracheophyta</taxon>
        <taxon>Spermatophyta</taxon>
        <taxon>Magnoliopsida</taxon>
        <taxon>eudicotyledons</taxon>
        <taxon>Gunneridae</taxon>
        <taxon>Pentapetalae</taxon>
        <taxon>rosids</taxon>
        <taxon>malvids</taxon>
        <taxon>Brassicales</taxon>
        <taxon>Brassicaceae</taxon>
        <taxon>Brassiceae</taxon>
        <taxon>Brassica</taxon>
    </lineage>
</organism>
<evidence type="ECO:0000313" key="1">
    <source>
        <dbReference type="EMBL" id="CAG7890494.1"/>
    </source>
</evidence>
<dbReference type="AlphaFoldDB" id="A0A8D9H2N6"/>
<name>A0A8D9H2N6_BRACM</name>